<keyword evidence="2" id="KW-1185">Reference proteome</keyword>
<accession>A0ABD0RW54</accession>
<feature type="non-terminal residue" evidence="1">
    <location>
        <position position="1"/>
    </location>
</feature>
<protein>
    <submittedName>
        <fullName evidence="1">Uncharacterized protein</fullName>
    </submittedName>
</protein>
<dbReference type="Proteomes" id="UP001529510">
    <property type="component" value="Unassembled WGS sequence"/>
</dbReference>
<evidence type="ECO:0000313" key="1">
    <source>
        <dbReference type="EMBL" id="KAL0202345.1"/>
    </source>
</evidence>
<name>A0ABD0RW54_CIRMR</name>
<dbReference type="EMBL" id="JAMKFB020000001">
    <property type="protein sequence ID" value="KAL0202345.1"/>
    <property type="molecule type" value="Genomic_DNA"/>
</dbReference>
<sequence length="52" mass="5951">EAIALMKHTGDEAVVKEKMRLTLAYRQKLLHDPEESTDILSIFPRFLDIPGL</sequence>
<proteinExistence type="predicted"/>
<dbReference type="AlphaFoldDB" id="A0ABD0RW54"/>
<gene>
    <name evidence="1" type="ORF">M9458_000363</name>
</gene>
<evidence type="ECO:0000313" key="2">
    <source>
        <dbReference type="Proteomes" id="UP001529510"/>
    </source>
</evidence>
<organism evidence="1 2">
    <name type="scientific">Cirrhinus mrigala</name>
    <name type="common">Mrigala</name>
    <dbReference type="NCBI Taxonomy" id="683832"/>
    <lineage>
        <taxon>Eukaryota</taxon>
        <taxon>Metazoa</taxon>
        <taxon>Chordata</taxon>
        <taxon>Craniata</taxon>
        <taxon>Vertebrata</taxon>
        <taxon>Euteleostomi</taxon>
        <taxon>Actinopterygii</taxon>
        <taxon>Neopterygii</taxon>
        <taxon>Teleostei</taxon>
        <taxon>Ostariophysi</taxon>
        <taxon>Cypriniformes</taxon>
        <taxon>Cyprinidae</taxon>
        <taxon>Labeoninae</taxon>
        <taxon>Labeonini</taxon>
        <taxon>Cirrhinus</taxon>
    </lineage>
</organism>
<reference evidence="1 2" key="1">
    <citation type="submission" date="2024-05" db="EMBL/GenBank/DDBJ databases">
        <title>Genome sequencing and assembly of Indian major carp, Cirrhinus mrigala (Hamilton, 1822).</title>
        <authorList>
            <person name="Mohindra V."/>
            <person name="Chowdhury L.M."/>
            <person name="Lal K."/>
            <person name="Jena J.K."/>
        </authorList>
    </citation>
    <scope>NUCLEOTIDE SEQUENCE [LARGE SCALE GENOMIC DNA]</scope>
    <source>
        <strain evidence="1">CM1030</strain>
        <tissue evidence="1">Blood</tissue>
    </source>
</reference>
<feature type="non-terminal residue" evidence="1">
    <location>
        <position position="52"/>
    </location>
</feature>
<comment type="caution">
    <text evidence="1">The sequence shown here is derived from an EMBL/GenBank/DDBJ whole genome shotgun (WGS) entry which is preliminary data.</text>
</comment>